<dbReference type="Proteomes" id="UP001216558">
    <property type="component" value="Unassembled WGS sequence"/>
</dbReference>
<evidence type="ECO:0000256" key="2">
    <source>
        <dbReference type="ARBA" id="ARBA00022840"/>
    </source>
</evidence>
<dbReference type="CDD" id="cd03214">
    <property type="entry name" value="ABC_Iron-Siderophores_B12_Hemin"/>
    <property type="match status" value="1"/>
</dbReference>
<evidence type="ECO:0000313" key="4">
    <source>
        <dbReference type="EMBL" id="MDC8754735.1"/>
    </source>
</evidence>
<feature type="domain" description="ABC transporter" evidence="3">
    <location>
        <begin position="2"/>
        <end position="230"/>
    </location>
</feature>
<keyword evidence="1" id="KW-0547">Nucleotide-binding</keyword>
<keyword evidence="5" id="KW-1185">Reference proteome</keyword>
<dbReference type="EMBL" id="JAQQXQ010000005">
    <property type="protein sequence ID" value="MDC8754735.1"/>
    <property type="molecule type" value="Genomic_DNA"/>
</dbReference>
<organism evidence="4 5">
    <name type="scientific">Erythrobacter fulvus</name>
    <dbReference type="NCBI Taxonomy" id="2987523"/>
    <lineage>
        <taxon>Bacteria</taxon>
        <taxon>Pseudomonadati</taxon>
        <taxon>Pseudomonadota</taxon>
        <taxon>Alphaproteobacteria</taxon>
        <taxon>Sphingomonadales</taxon>
        <taxon>Erythrobacteraceae</taxon>
        <taxon>Erythrobacter/Porphyrobacter group</taxon>
        <taxon>Erythrobacter</taxon>
    </lineage>
</organism>
<dbReference type="SUPFAM" id="SSF52540">
    <property type="entry name" value="P-loop containing nucleoside triphosphate hydrolases"/>
    <property type="match status" value="1"/>
</dbReference>
<evidence type="ECO:0000259" key="3">
    <source>
        <dbReference type="PROSITE" id="PS50893"/>
    </source>
</evidence>
<name>A0ABT5JRD8_9SPHN</name>
<keyword evidence="2 4" id="KW-0067">ATP-binding</keyword>
<dbReference type="RefSeq" id="WP_273677864.1">
    <property type="nucleotide sequence ID" value="NZ_JAQQXQ010000005.1"/>
</dbReference>
<comment type="caution">
    <text evidence="4">The sequence shown here is derived from an EMBL/GenBank/DDBJ whole genome shotgun (WGS) entry which is preliminary data.</text>
</comment>
<evidence type="ECO:0000256" key="1">
    <source>
        <dbReference type="ARBA" id="ARBA00022741"/>
    </source>
</evidence>
<dbReference type="Gene3D" id="3.40.50.300">
    <property type="entry name" value="P-loop containing nucleotide triphosphate hydrolases"/>
    <property type="match status" value="1"/>
</dbReference>
<dbReference type="PANTHER" id="PTHR42794">
    <property type="entry name" value="HEMIN IMPORT ATP-BINDING PROTEIN HMUV"/>
    <property type="match status" value="1"/>
</dbReference>
<dbReference type="PROSITE" id="PS50893">
    <property type="entry name" value="ABC_TRANSPORTER_2"/>
    <property type="match status" value="1"/>
</dbReference>
<protein>
    <submittedName>
        <fullName evidence="4">ABC transporter ATP-binding protein</fullName>
    </submittedName>
</protein>
<dbReference type="SMART" id="SM00382">
    <property type="entry name" value="AAA"/>
    <property type="match status" value="1"/>
</dbReference>
<reference evidence="4 5" key="1">
    <citation type="submission" date="2022-10" db="EMBL/GenBank/DDBJ databases">
        <title>Erythrobacter sp. sf7 Genome sequencing.</title>
        <authorList>
            <person name="Park S."/>
        </authorList>
    </citation>
    <scope>NUCLEOTIDE SEQUENCE [LARGE SCALE GENOMIC DNA]</scope>
    <source>
        <strain evidence="5">sf7</strain>
    </source>
</reference>
<dbReference type="InterPro" id="IPR027417">
    <property type="entry name" value="P-loop_NTPase"/>
</dbReference>
<evidence type="ECO:0000313" key="5">
    <source>
        <dbReference type="Proteomes" id="UP001216558"/>
    </source>
</evidence>
<proteinExistence type="predicted"/>
<dbReference type="InterPro" id="IPR003593">
    <property type="entry name" value="AAA+_ATPase"/>
</dbReference>
<accession>A0ABT5JRD8</accession>
<dbReference type="PANTHER" id="PTHR42794:SF2">
    <property type="entry name" value="ABC TRANSPORTER ATP-BINDING PROTEIN"/>
    <property type="match status" value="1"/>
</dbReference>
<dbReference type="InterPro" id="IPR003439">
    <property type="entry name" value="ABC_transporter-like_ATP-bd"/>
</dbReference>
<gene>
    <name evidence="4" type="ORF">OIK40_08785</name>
</gene>
<sequence>MLAADRLSLVRGGARVVDNLSARLEPGTITAIVGPNGAGKSSLLLGLAGLLAPASGQVTLDGSNLADMPPRTRAQAIGYLPQASDIAWDVAVENLVALGRMPWRDRGTEAIEAAIAALALEGLRQRPASRLSGGERARVLLARVLAGNPRWVLADEPLAALDLAHQLALVAHLRNCARAGQGVVVVVHDLALAMNHADRVLVLDGGRLVIDGAPETALSPEVIAQVWGVSAQWLGEPGARALASGSKRK</sequence>
<dbReference type="PROSITE" id="PS00211">
    <property type="entry name" value="ABC_TRANSPORTER_1"/>
    <property type="match status" value="1"/>
</dbReference>
<dbReference type="GO" id="GO:0005524">
    <property type="term" value="F:ATP binding"/>
    <property type="evidence" value="ECO:0007669"/>
    <property type="project" value="UniProtKB-KW"/>
</dbReference>
<dbReference type="Pfam" id="PF00005">
    <property type="entry name" value="ABC_tran"/>
    <property type="match status" value="1"/>
</dbReference>
<dbReference type="InterPro" id="IPR017871">
    <property type="entry name" value="ABC_transporter-like_CS"/>
</dbReference>